<evidence type="ECO:0000256" key="2">
    <source>
        <dbReference type="ARBA" id="ARBA00010840"/>
    </source>
</evidence>
<reference evidence="8" key="1">
    <citation type="journal article" date="2020" name="Stud. Mycol.">
        <title>101 Dothideomycetes genomes: a test case for predicting lifestyles and emergence of pathogens.</title>
        <authorList>
            <person name="Haridas S."/>
            <person name="Albert R."/>
            <person name="Binder M."/>
            <person name="Bloem J."/>
            <person name="Labutti K."/>
            <person name="Salamov A."/>
            <person name="Andreopoulos B."/>
            <person name="Baker S."/>
            <person name="Barry K."/>
            <person name="Bills G."/>
            <person name="Bluhm B."/>
            <person name="Cannon C."/>
            <person name="Castanera R."/>
            <person name="Culley D."/>
            <person name="Daum C."/>
            <person name="Ezra D."/>
            <person name="Gonzalez J."/>
            <person name="Henrissat B."/>
            <person name="Kuo A."/>
            <person name="Liang C."/>
            <person name="Lipzen A."/>
            <person name="Lutzoni F."/>
            <person name="Magnuson J."/>
            <person name="Mondo S."/>
            <person name="Nolan M."/>
            <person name="Ohm R."/>
            <person name="Pangilinan J."/>
            <person name="Park H.-J."/>
            <person name="Ramirez L."/>
            <person name="Alfaro M."/>
            <person name="Sun H."/>
            <person name="Tritt A."/>
            <person name="Yoshinaga Y."/>
            <person name="Zwiers L.-H."/>
            <person name="Turgeon B."/>
            <person name="Goodwin S."/>
            <person name="Spatafora J."/>
            <person name="Crous P."/>
            <person name="Grigoriev I."/>
        </authorList>
    </citation>
    <scope>NUCLEOTIDE SEQUENCE</scope>
    <source>
        <strain evidence="8">CBS 207.26</strain>
    </source>
</reference>
<feature type="compositionally biased region" description="Low complexity" evidence="6">
    <location>
        <begin position="109"/>
        <end position="133"/>
    </location>
</feature>
<evidence type="ECO:0000313" key="9">
    <source>
        <dbReference type="Proteomes" id="UP000800200"/>
    </source>
</evidence>
<keyword evidence="4" id="KW-0238">DNA-binding</keyword>
<dbReference type="InterPro" id="IPR008721">
    <property type="entry name" value="ORC6_cyclin_first"/>
</dbReference>
<dbReference type="Pfam" id="PF05460">
    <property type="entry name" value="ORC6"/>
    <property type="match status" value="1"/>
</dbReference>
<keyword evidence="5" id="KW-0539">Nucleus</keyword>
<gene>
    <name evidence="8" type="ORF">K469DRAFT_701115</name>
</gene>
<dbReference type="GO" id="GO:0006260">
    <property type="term" value="P:DNA replication"/>
    <property type="evidence" value="ECO:0007669"/>
    <property type="project" value="UniProtKB-KW"/>
</dbReference>
<evidence type="ECO:0000256" key="1">
    <source>
        <dbReference type="ARBA" id="ARBA00004123"/>
    </source>
</evidence>
<feature type="region of interest" description="Disordered" evidence="6">
    <location>
        <begin position="97"/>
        <end position="147"/>
    </location>
</feature>
<accession>A0A6A6EFJ6</accession>
<protein>
    <recommendedName>
        <fullName evidence="7">ORC6 first cyclin-like domain-containing protein</fullName>
    </recommendedName>
</protein>
<comment type="subcellular location">
    <subcellularLocation>
        <location evidence="1">Nucleus</location>
    </subcellularLocation>
</comment>
<keyword evidence="3" id="KW-0235">DNA replication</keyword>
<evidence type="ECO:0000313" key="8">
    <source>
        <dbReference type="EMBL" id="KAF2189845.1"/>
    </source>
</evidence>
<dbReference type="Proteomes" id="UP000800200">
    <property type="component" value="Unassembled WGS sequence"/>
</dbReference>
<feature type="domain" description="ORC6 first cyclin-like" evidence="7">
    <location>
        <begin position="10"/>
        <end position="94"/>
    </location>
</feature>
<evidence type="ECO:0000256" key="4">
    <source>
        <dbReference type="ARBA" id="ARBA00023125"/>
    </source>
</evidence>
<dbReference type="GO" id="GO:0003677">
    <property type="term" value="F:DNA binding"/>
    <property type="evidence" value="ECO:0007669"/>
    <property type="project" value="UniProtKB-KW"/>
</dbReference>
<dbReference type="GO" id="GO:0005664">
    <property type="term" value="C:nuclear origin of replication recognition complex"/>
    <property type="evidence" value="ECO:0007669"/>
    <property type="project" value="InterPro"/>
</dbReference>
<comment type="similarity">
    <text evidence="2">Belongs to the ORC6 family.</text>
</comment>
<name>A0A6A6EFJ6_9PEZI</name>
<dbReference type="AlphaFoldDB" id="A0A6A6EFJ6"/>
<evidence type="ECO:0000256" key="3">
    <source>
        <dbReference type="ARBA" id="ARBA00022705"/>
    </source>
</evidence>
<keyword evidence="9" id="KW-1185">Reference proteome</keyword>
<sequence>MSRATIEQALTGLIPTLNGPLPPELVDLAVSLLARSGSVASSLKQDEEIARPYACAQLACERLKKHFNLPAITSRPPCPARIYKKLYKYLDSALPASTTREPQTPRKVATQATTSTRTTPKTPKTPLSALKTPRSAGKDAAKGLDPPDWAMPTIREVCRAFAYPTAAPHVYTGLESILPLLARMSAPMAETPSKRSRRAITTSQASAQDVSDTCILSLIAISLFYVLSRMMDQEITPEQFLQWRDKAVSTLLRSIAGKECTEEGILENIEQLMPMAQEEGWLRMEWFLNVFPDKDVDEMEGVETTDGDGAILNSHGRGLRDAGNDCIGLGTMMQEATDYLGERQRADYVRWKARIMARVEEIEAS</sequence>
<dbReference type="OrthoDB" id="5367324at2759"/>
<organism evidence="8 9">
    <name type="scientific">Zopfia rhizophila CBS 207.26</name>
    <dbReference type="NCBI Taxonomy" id="1314779"/>
    <lineage>
        <taxon>Eukaryota</taxon>
        <taxon>Fungi</taxon>
        <taxon>Dikarya</taxon>
        <taxon>Ascomycota</taxon>
        <taxon>Pezizomycotina</taxon>
        <taxon>Dothideomycetes</taxon>
        <taxon>Dothideomycetes incertae sedis</taxon>
        <taxon>Zopfiaceae</taxon>
        <taxon>Zopfia</taxon>
    </lineage>
</organism>
<proteinExistence type="inferred from homology"/>
<evidence type="ECO:0000256" key="6">
    <source>
        <dbReference type="SAM" id="MobiDB-lite"/>
    </source>
</evidence>
<evidence type="ECO:0000256" key="5">
    <source>
        <dbReference type="ARBA" id="ARBA00023242"/>
    </source>
</evidence>
<dbReference type="EMBL" id="ML994620">
    <property type="protein sequence ID" value="KAF2189845.1"/>
    <property type="molecule type" value="Genomic_DNA"/>
</dbReference>
<evidence type="ECO:0000259" key="7">
    <source>
        <dbReference type="Pfam" id="PF05460"/>
    </source>
</evidence>